<dbReference type="AlphaFoldDB" id="A0A423GJG2"/>
<evidence type="ECO:0000256" key="4">
    <source>
        <dbReference type="ARBA" id="ARBA00022917"/>
    </source>
</evidence>
<evidence type="ECO:0000313" key="9">
    <source>
        <dbReference type="EMBL" id="ROM90336.1"/>
    </source>
</evidence>
<evidence type="ECO:0000256" key="3">
    <source>
        <dbReference type="ARBA" id="ARBA00022840"/>
    </source>
</evidence>
<evidence type="ECO:0000256" key="1">
    <source>
        <dbReference type="ARBA" id="ARBA00022598"/>
    </source>
</evidence>
<dbReference type="PROSITE" id="PS00178">
    <property type="entry name" value="AA_TRNA_LIGASE_I"/>
    <property type="match status" value="1"/>
</dbReference>
<dbReference type="EMBL" id="MOBI01000033">
    <property type="protein sequence ID" value="ROM90336.1"/>
    <property type="molecule type" value="Genomic_DNA"/>
</dbReference>
<keyword evidence="1 7" id="KW-0436">Ligase</keyword>
<protein>
    <recommendedName>
        <fullName evidence="8">Methionyl/Leucyl tRNA synthetase domain-containing protein</fullName>
    </recommendedName>
</protein>
<dbReference type="InterPro" id="IPR014729">
    <property type="entry name" value="Rossmann-like_a/b/a_fold"/>
</dbReference>
<dbReference type="InterPro" id="IPR029038">
    <property type="entry name" value="MetRS_Zn"/>
</dbReference>
<accession>A0A423GJG2</accession>
<evidence type="ECO:0000256" key="6">
    <source>
        <dbReference type="ARBA" id="ARBA00047364"/>
    </source>
</evidence>
<dbReference type="NCBIfam" id="NF008859">
    <property type="entry name" value="PRK11893.2-1"/>
    <property type="match status" value="1"/>
</dbReference>
<dbReference type="RefSeq" id="WP_123585091.1">
    <property type="nucleotide sequence ID" value="NZ_MOBI01000033.1"/>
</dbReference>
<dbReference type="PANTHER" id="PTHR45765:SF1">
    <property type="entry name" value="METHIONINE--TRNA LIGASE, CYTOPLASMIC"/>
    <property type="match status" value="1"/>
</dbReference>
<comment type="caution">
    <text evidence="9">The sequence shown here is derived from an EMBL/GenBank/DDBJ whole genome shotgun (WGS) entry which is preliminary data.</text>
</comment>
<proteinExistence type="inferred from homology"/>
<dbReference type="GO" id="GO:0005524">
    <property type="term" value="F:ATP binding"/>
    <property type="evidence" value="ECO:0007669"/>
    <property type="project" value="UniProtKB-KW"/>
</dbReference>
<dbReference type="GO" id="GO:0005829">
    <property type="term" value="C:cytosol"/>
    <property type="evidence" value="ECO:0007669"/>
    <property type="project" value="TreeGrafter"/>
</dbReference>
<comment type="similarity">
    <text evidence="7">Belongs to the class-I aminoacyl-tRNA synthetase family.</text>
</comment>
<dbReference type="SUPFAM" id="SSF52374">
    <property type="entry name" value="Nucleotidylyl transferase"/>
    <property type="match status" value="1"/>
</dbReference>
<keyword evidence="4 7" id="KW-0648">Protein biosynthesis</keyword>
<evidence type="ECO:0000256" key="2">
    <source>
        <dbReference type="ARBA" id="ARBA00022741"/>
    </source>
</evidence>
<name>A0A423GJG2_9PSED</name>
<dbReference type="InterPro" id="IPR023458">
    <property type="entry name" value="Met-tRNA_ligase_1"/>
</dbReference>
<dbReference type="Gene3D" id="3.40.50.620">
    <property type="entry name" value="HUPs"/>
    <property type="match status" value="1"/>
</dbReference>
<dbReference type="InterPro" id="IPR015413">
    <property type="entry name" value="Methionyl/Leucyl_tRNA_Synth"/>
</dbReference>
<feature type="domain" description="Methionyl/Leucyl tRNA synthetase" evidence="8">
    <location>
        <begin position="6"/>
        <end position="378"/>
    </location>
</feature>
<sequence length="495" mass="56371">MKRKFIVTITPPTPNGDLHLGHLSGPFLAADVCARMLKQQGHDVLLFCYSDDYQSYMLRKARQLRRDRFALAKLNSKQIQLSLEMINIECDRFLQTAESEAFAESANHYYQLVKQAGQLQKKATKVFYCGSCCVYGYEGLGRTHCNWCGASSDASQCEECARAPDIDCIDHMTCMLCQCQMEPRTVERWIWQLGKNFASLREHYRHAPMRPALRTYLDEMLGDENTTWGITRPGDAGLQLDDAVEELRGQPIHTWFMGLAGYRATLKEYLERQSECGQFSEWWNKDTQLVHFLGFDCSYSHALGYAALQSIDQDAPKPGVCLTNQFLKLDGEDFSTSRGHAVWIRELVAQHPADSIRLFTAICAPENATENFDRTQFEHWRCEVYDRIVDSYHRDFSQASACSGSLADGHAARIEATQKRWQAATSLEEFSISNMAITALEVFETLASTDNLSVRRRYWALFADMIGPLCPDMTLELKTLIHAPVVQPERKLELA</sequence>
<comment type="catalytic activity">
    <reaction evidence="6">
        <text>tRNA(Met) + L-methionine + ATP = L-methionyl-tRNA(Met) + AMP + diphosphate</text>
        <dbReference type="Rhea" id="RHEA:13481"/>
        <dbReference type="Rhea" id="RHEA-COMP:9667"/>
        <dbReference type="Rhea" id="RHEA-COMP:9698"/>
        <dbReference type="ChEBI" id="CHEBI:30616"/>
        <dbReference type="ChEBI" id="CHEBI:33019"/>
        <dbReference type="ChEBI" id="CHEBI:57844"/>
        <dbReference type="ChEBI" id="CHEBI:78442"/>
        <dbReference type="ChEBI" id="CHEBI:78530"/>
        <dbReference type="ChEBI" id="CHEBI:456215"/>
        <dbReference type="EC" id="6.1.1.10"/>
    </reaction>
</comment>
<organism evidence="9 10">
    <name type="scientific">Pseudomonas brassicacearum</name>
    <dbReference type="NCBI Taxonomy" id="930166"/>
    <lineage>
        <taxon>Bacteria</taxon>
        <taxon>Pseudomonadati</taxon>
        <taxon>Pseudomonadota</taxon>
        <taxon>Gammaproteobacteria</taxon>
        <taxon>Pseudomonadales</taxon>
        <taxon>Pseudomonadaceae</taxon>
        <taxon>Pseudomonas</taxon>
    </lineage>
</organism>
<dbReference type="PANTHER" id="PTHR45765">
    <property type="entry name" value="METHIONINE--TRNA LIGASE"/>
    <property type="match status" value="1"/>
</dbReference>
<evidence type="ECO:0000256" key="7">
    <source>
        <dbReference type="RuleBase" id="RU363039"/>
    </source>
</evidence>
<evidence type="ECO:0000256" key="5">
    <source>
        <dbReference type="ARBA" id="ARBA00023146"/>
    </source>
</evidence>
<dbReference type="GO" id="GO:0006431">
    <property type="term" value="P:methionyl-tRNA aminoacylation"/>
    <property type="evidence" value="ECO:0007669"/>
    <property type="project" value="TreeGrafter"/>
</dbReference>
<evidence type="ECO:0000259" key="8">
    <source>
        <dbReference type="Pfam" id="PF09334"/>
    </source>
</evidence>
<evidence type="ECO:0000313" key="10">
    <source>
        <dbReference type="Proteomes" id="UP000284684"/>
    </source>
</evidence>
<keyword evidence="5 7" id="KW-0030">Aminoacyl-tRNA synthetase</keyword>
<dbReference type="Pfam" id="PF09334">
    <property type="entry name" value="tRNA-synt_1g"/>
    <property type="match status" value="1"/>
</dbReference>
<dbReference type="Gene3D" id="2.20.28.20">
    <property type="entry name" value="Methionyl-tRNA synthetase, Zn-domain"/>
    <property type="match status" value="1"/>
</dbReference>
<dbReference type="InterPro" id="IPR001412">
    <property type="entry name" value="aa-tRNA-synth_I_CS"/>
</dbReference>
<keyword evidence="3 7" id="KW-0067">ATP-binding</keyword>
<gene>
    <name evidence="9" type="ORF">BK658_26775</name>
</gene>
<keyword evidence="2 7" id="KW-0547">Nucleotide-binding</keyword>
<dbReference type="Proteomes" id="UP000284684">
    <property type="component" value="Unassembled WGS sequence"/>
</dbReference>
<reference evidence="9 10" key="1">
    <citation type="submission" date="2016-10" db="EMBL/GenBank/DDBJ databases">
        <title>Comparative genome analysis of multiple Pseudomonas spp. focuses on biocontrol and plant growth promoting traits.</title>
        <authorList>
            <person name="Tao X.-Y."/>
            <person name="Taylor C.G."/>
        </authorList>
    </citation>
    <scope>NUCLEOTIDE SEQUENCE [LARGE SCALE GENOMIC DNA]</scope>
    <source>
        <strain evidence="9 10">37D10</strain>
    </source>
</reference>
<dbReference type="GO" id="GO:0004825">
    <property type="term" value="F:methionine-tRNA ligase activity"/>
    <property type="evidence" value="ECO:0007669"/>
    <property type="project" value="UniProtKB-EC"/>
</dbReference>